<dbReference type="Proteomes" id="UP000481033">
    <property type="component" value="Unassembled WGS sequence"/>
</dbReference>
<dbReference type="Gene3D" id="3.40.50.1820">
    <property type="entry name" value="alpha/beta hydrolase"/>
    <property type="match status" value="1"/>
</dbReference>
<dbReference type="InterPro" id="IPR052382">
    <property type="entry name" value="ABHD10_acyl-thioesterase"/>
</dbReference>
<keyword evidence="3" id="KW-1185">Reference proteome</keyword>
<reference evidence="2 3" key="1">
    <citation type="journal article" date="2020" name="Microb. Ecol.">
        <title>Ecogenomics of the Marine Benthic Filamentous Cyanobacterium Adonisia.</title>
        <authorList>
            <person name="Walter J.M."/>
            <person name="Coutinho F.H."/>
            <person name="Leomil L."/>
            <person name="Hargreaves P.I."/>
            <person name="Campeao M.E."/>
            <person name="Vieira V.V."/>
            <person name="Silva B.S."/>
            <person name="Fistarol G.O."/>
            <person name="Salomon P.S."/>
            <person name="Sawabe T."/>
            <person name="Mino S."/>
            <person name="Hosokawa M."/>
            <person name="Miyashita H."/>
            <person name="Maruyama F."/>
            <person name="van Verk M.C."/>
            <person name="Dutilh B.E."/>
            <person name="Thompson C.C."/>
            <person name="Thompson F.L."/>
        </authorList>
    </citation>
    <scope>NUCLEOTIDE SEQUENCE [LARGE SCALE GENOMIC DNA]</scope>
    <source>
        <strain evidence="2 3">CCMR0081</strain>
    </source>
</reference>
<dbReference type="Pfam" id="PF05728">
    <property type="entry name" value="UPF0227"/>
    <property type="match status" value="1"/>
</dbReference>
<dbReference type="PANTHER" id="PTHR16138">
    <property type="entry name" value="MYCOPHENOLIC ACID ACYL-GLUCURONIDE ESTERASE, MITOCHONDRIAL"/>
    <property type="match status" value="1"/>
</dbReference>
<gene>
    <name evidence="2" type="ORF">DXZ20_32885</name>
</gene>
<accession>A0A6M0RVU3</accession>
<comment type="caution">
    <text evidence="2">The sequence shown here is derived from an EMBL/GenBank/DDBJ whole genome shotgun (WGS) entry which is preliminary data.</text>
</comment>
<dbReference type="PANTHER" id="PTHR16138:SF7">
    <property type="entry name" value="PALMITOYL-PROTEIN THIOESTERASE ABHD10, MITOCHONDRIAL"/>
    <property type="match status" value="1"/>
</dbReference>
<evidence type="ECO:0000313" key="2">
    <source>
        <dbReference type="EMBL" id="NEZ60357.1"/>
    </source>
</evidence>
<proteinExistence type="predicted"/>
<evidence type="ECO:0000313" key="3">
    <source>
        <dbReference type="Proteomes" id="UP000481033"/>
    </source>
</evidence>
<evidence type="ECO:0000256" key="1">
    <source>
        <dbReference type="ARBA" id="ARBA00022801"/>
    </source>
</evidence>
<keyword evidence="1 2" id="KW-0378">Hydrolase</keyword>
<dbReference type="InterPro" id="IPR008886">
    <property type="entry name" value="UPF0227/Esterase_YqiA"/>
</dbReference>
<sequence length="208" mass="23854">MVDYIYLHGFASGPQSFKGTWLRSRFQTHNIDLQLLDLNQGDFSHLTLTRQIHQVTQQLHGPTILIGSSLGGIVAAWVTQQSTCVERLILLAPAFQFLHQWLPKLGTEQLNNWKSNGWLSIYHYGLDTQQQLHYDFLTDAQRYPDSQLKKSIPTLILHGQRDEVIAEDASRLYAQHRPWVTLQSLDTDHGMADAMEDIWIAIQDFCAL</sequence>
<dbReference type="GO" id="GO:0004553">
    <property type="term" value="F:hydrolase activity, hydrolyzing O-glycosyl compounds"/>
    <property type="evidence" value="ECO:0007669"/>
    <property type="project" value="TreeGrafter"/>
</dbReference>
<name>A0A6M0RVU3_9CYAN</name>
<dbReference type="EMBL" id="QXHD01000004">
    <property type="protein sequence ID" value="NEZ60357.1"/>
    <property type="molecule type" value="Genomic_DNA"/>
</dbReference>
<dbReference type="SUPFAM" id="SSF53474">
    <property type="entry name" value="alpha/beta-Hydrolases"/>
    <property type="match status" value="1"/>
</dbReference>
<organism evidence="2 3">
    <name type="scientific">Adonisia turfae CCMR0081</name>
    <dbReference type="NCBI Taxonomy" id="2292702"/>
    <lineage>
        <taxon>Bacteria</taxon>
        <taxon>Bacillati</taxon>
        <taxon>Cyanobacteriota</taxon>
        <taxon>Adonisia</taxon>
        <taxon>Adonisia turfae</taxon>
    </lineage>
</organism>
<protein>
    <submittedName>
        <fullName evidence="2">Alpha/beta fold hydrolase</fullName>
    </submittedName>
</protein>
<dbReference type="RefSeq" id="WP_163702924.1">
    <property type="nucleotide sequence ID" value="NZ_QXHD01000004.1"/>
</dbReference>
<dbReference type="InterPro" id="IPR029058">
    <property type="entry name" value="AB_hydrolase_fold"/>
</dbReference>
<dbReference type="AlphaFoldDB" id="A0A6M0RVU3"/>